<dbReference type="AlphaFoldDB" id="A0A7J7E0X2"/>
<keyword evidence="4" id="KW-0862">Zinc</keyword>
<evidence type="ECO:0000256" key="1">
    <source>
        <dbReference type="ARBA" id="ARBA00004123"/>
    </source>
</evidence>
<evidence type="ECO:0008006" key="10">
    <source>
        <dbReference type="Google" id="ProtNLM"/>
    </source>
</evidence>
<dbReference type="PANTHER" id="PTHR33345:SF6">
    <property type="entry name" value="OS03G0747200 PROTEIN"/>
    <property type="match status" value="1"/>
</dbReference>
<comment type="subcellular location">
    <subcellularLocation>
        <location evidence="1">Nucleus</location>
    </subcellularLocation>
</comment>
<dbReference type="Proteomes" id="UP000593562">
    <property type="component" value="Unassembled WGS sequence"/>
</dbReference>
<name>A0A7J7E0X2_TRIWF</name>
<dbReference type="InParanoid" id="A0A7J7E0X2"/>
<keyword evidence="5" id="KW-0539">Nucleus</keyword>
<reference evidence="8 9" key="1">
    <citation type="journal article" date="2020" name="Nat. Commun.">
        <title>Genome of Tripterygium wilfordii and identification of cytochrome P450 involved in triptolide biosynthesis.</title>
        <authorList>
            <person name="Tu L."/>
            <person name="Su P."/>
            <person name="Zhang Z."/>
            <person name="Gao L."/>
            <person name="Wang J."/>
            <person name="Hu T."/>
            <person name="Zhou J."/>
            <person name="Zhang Y."/>
            <person name="Zhao Y."/>
            <person name="Liu Y."/>
            <person name="Song Y."/>
            <person name="Tong Y."/>
            <person name="Lu Y."/>
            <person name="Yang J."/>
            <person name="Xu C."/>
            <person name="Jia M."/>
            <person name="Peters R.J."/>
            <person name="Huang L."/>
            <person name="Gao W."/>
        </authorList>
    </citation>
    <scope>NUCLEOTIDE SEQUENCE [LARGE SCALE GENOMIC DNA]</scope>
    <source>
        <strain evidence="9">cv. XIE 37</strain>
        <tissue evidence="8">Leaf</tissue>
    </source>
</reference>
<evidence type="ECO:0000256" key="2">
    <source>
        <dbReference type="ARBA" id="ARBA00022723"/>
    </source>
</evidence>
<protein>
    <recommendedName>
        <fullName evidence="10">Oberon PHD finger domain-containing protein</fullName>
    </recommendedName>
</protein>
<evidence type="ECO:0000256" key="5">
    <source>
        <dbReference type="ARBA" id="ARBA00023242"/>
    </source>
</evidence>
<evidence type="ECO:0000259" key="7">
    <source>
        <dbReference type="Pfam" id="PF24590"/>
    </source>
</evidence>
<comment type="caution">
    <text evidence="8">The sequence shown here is derived from an EMBL/GenBank/DDBJ whole genome shotgun (WGS) entry which is preliminary data.</text>
</comment>
<dbReference type="GO" id="GO:0008270">
    <property type="term" value="F:zinc ion binding"/>
    <property type="evidence" value="ECO:0007669"/>
    <property type="project" value="UniProtKB-KW"/>
</dbReference>
<dbReference type="InterPro" id="IPR056034">
    <property type="entry name" value="DUF7615"/>
</dbReference>
<gene>
    <name evidence="8" type="ORF">HS088_TW01G00173</name>
</gene>
<organism evidence="8 9">
    <name type="scientific">Tripterygium wilfordii</name>
    <name type="common">Thunder God vine</name>
    <dbReference type="NCBI Taxonomy" id="458696"/>
    <lineage>
        <taxon>Eukaryota</taxon>
        <taxon>Viridiplantae</taxon>
        <taxon>Streptophyta</taxon>
        <taxon>Embryophyta</taxon>
        <taxon>Tracheophyta</taxon>
        <taxon>Spermatophyta</taxon>
        <taxon>Magnoliopsida</taxon>
        <taxon>eudicotyledons</taxon>
        <taxon>Gunneridae</taxon>
        <taxon>Pentapetalae</taxon>
        <taxon>rosids</taxon>
        <taxon>fabids</taxon>
        <taxon>Celastrales</taxon>
        <taxon>Celastraceae</taxon>
        <taxon>Tripterygium</taxon>
    </lineage>
</organism>
<evidence type="ECO:0000256" key="3">
    <source>
        <dbReference type="ARBA" id="ARBA00022771"/>
    </source>
</evidence>
<keyword evidence="9" id="KW-1185">Reference proteome</keyword>
<dbReference type="EMBL" id="JAAARO010000001">
    <property type="protein sequence ID" value="KAF5752265.1"/>
    <property type="molecule type" value="Genomic_DNA"/>
</dbReference>
<dbReference type="Pfam" id="PF24590">
    <property type="entry name" value="DUF7615"/>
    <property type="match status" value="1"/>
</dbReference>
<feature type="domain" description="Oberon-like PHD finger" evidence="6">
    <location>
        <begin position="125"/>
        <end position="196"/>
    </location>
</feature>
<dbReference type="Pfam" id="PF07227">
    <property type="entry name" value="PHD_Oberon"/>
    <property type="match status" value="1"/>
</dbReference>
<keyword evidence="2" id="KW-0479">Metal-binding</keyword>
<feature type="domain" description="DUF7615" evidence="7">
    <location>
        <begin position="278"/>
        <end position="382"/>
    </location>
</feature>
<dbReference type="GO" id="GO:0005634">
    <property type="term" value="C:nucleus"/>
    <property type="evidence" value="ECO:0007669"/>
    <property type="project" value="UniProtKB-SubCell"/>
</dbReference>
<evidence type="ECO:0000259" key="6">
    <source>
        <dbReference type="Pfam" id="PF07227"/>
    </source>
</evidence>
<accession>A0A7J7E0X2</accession>
<evidence type="ECO:0000313" key="8">
    <source>
        <dbReference type="EMBL" id="KAF5752265.1"/>
    </source>
</evidence>
<keyword evidence="3" id="KW-0863">Zinc-finger</keyword>
<proteinExistence type="predicted"/>
<sequence>MKVLFNFVNSTFFAGKPVCRGFSELVNLENTVFSFKVDSHSIDEELIAWNFSSGSKKGNVMVRQCIVRFLCLRTQNTLNLFASLILLVARLGIRRVAVLWKRKKPHLRLSCLVIFAVLNLAIAGEGCICGHVAHINCALRSYLAGTVGGSIGLDAEYYCQRCDARTDLVPYVKSLLQNCEDINSWDDLDKILNIGLCILRGSRKIGTRELLDRIELASAKLKCGPPLEDICKAEDAAQAISTGVQYNGNATLETTNHQDHVDDRPNSLQLVTESSDYLSESLKLENEIDEVLQALRKSQELEYKIAEEQLYAQKNYLHNLYQQLDRERSALAHRTSSIEPGSLLTAIINRLDQINREIMKLKEMAEVAKGFGKTPNHVLKEHFGIEIEK</sequence>
<evidence type="ECO:0000313" key="9">
    <source>
        <dbReference type="Proteomes" id="UP000593562"/>
    </source>
</evidence>
<dbReference type="PANTHER" id="PTHR33345">
    <property type="entry name" value="ADAPTER PROTEIN, PUTATIVE-RELATED"/>
    <property type="match status" value="1"/>
</dbReference>
<evidence type="ECO:0000256" key="4">
    <source>
        <dbReference type="ARBA" id="ARBA00022833"/>
    </source>
</evidence>
<dbReference type="InterPro" id="IPR032881">
    <property type="entry name" value="Oberon-like_PHD"/>
</dbReference>